<gene>
    <name evidence="4" type="ORF">ACHIPV_07755</name>
    <name evidence="2" type="ORF">ACHIPZ_07030</name>
    <name evidence="3" type="ORF">ACHIRB_12440</name>
</gene>
<keyword evidence="7" id="KW-1185">Reference proteome</keyword>
<dbReference type="Pfam" id="PF00563">
    <property type="entry name" value="EAL"/>
    <property type="match status" value="1"/>
</dbReference>
<reference evidence="5 6" key="1">
    <citation type="submission" date="2024-10" db="EMBL/GenBank/DDBJ databases">
        <authorList>
            <person name="Riesco R."/>
        </authorList>
    </citation>
    <scope>NUCLEOTIDE SEQUENCE [LARGE SCALE GENOMIC DNA]</scope>
    <source>
        <strain evidence="4 6">NCIMB 15448</strain>
        <strain evidence="2 5">NCIMB 15449</strain>
        <strain evidence="3 7">NCIMB 15450</strain>
    </source>
</reference>
<dbReference type="EMBL" id="JBIMSN010000052">
    <property type="protein sequence ID" value="MFH5229372.1"/>
    <property type="molecule type" value="Genomic_DNA"/>
</dbReference>
<evidence type="ECO:0000313" key="2">
    <source>
        <dbReference type="EMBL" id="MFH5207968.1"/>
    </source>
</evidence>
<dbReference type="InterPro" id="IPR035919">
    <property type="entry name" value="EAL_sf"/>
</dbReference>
<feature type="domain" description="EAL" evidence="1">
    <location>
        <begin position="1"/>
        <end position="135"/>
    </location>
</feature>
<comment type="caution">
    <text evidence="3">The sequence shown here is derived from an EMBL/GenBank/DDBJ whole genome shotgun (WGS) entry which is preliminary data.</text>
</comment>
<sequence length="141" mass="15329">MHNWCWEVTESVLDLDARTTYANLTELRAQGVRIAIDDFGTGYSSLSRLASLPTDILKLDASFVAAVQADSPPPPLLSVIAKLSEKLGLPVIIEGVENDEQAAVLEPLGFTLAQGFYYGRPQEMDILVASADAARHADTRR</sequence>
<name>A0ABW7K2W2_9NOCA</name>
<dbReference type="EMBL" id="JBIMSP010000008">
    <property type="protein sequence ID" value="MFH5241781.1"/>
    <property type="molecule type" value="Genomic_DNA"/>
</dbReference>
<evidence type="ECO:0000313" key="7">
    <source>
        <dbReference type="Proteomes" id="UP001609219"/>
    </source>
</evidence>
<evidence type="ECO:0000313" key="3">
    <source>
        <dbReference type="EMBL" id="MFH5229372.1"/>
    </source>
</evidence>
<proteinExistence type="predicted"/>
<accession>A0ABW7K2W2</accession>
<dbReference type="PROSITE" id="PS50883">
    <property type="entry name" value="EAL"/>
    <property type="match status" value="1"/>
</dbReference>
<dbReference type="Gene3D" id="3.20.20.450">
    <property type="entry name" value="EAL domain"/>
    <property type="match status" value="1"/>
</dbReference>
<dbReference type="Proteomes" id="UP001609176">
    <property type="component" value="Unassembled WGS sequence"/>
</dbReference>
<organism evidence="3 7">
    <name type="scientific">Antrihabitans spumae</name>
    <dbReference type="NCBI Taxonomy" id="3373370"/>
    <lineage>
        <taxon>Bacteria</taxon>
        <taxon>Bacillati</taxon>
        <taxon>Actinomycetota</taxon>
        <taxon>Actinomycetes</taxon>
        <taxon>Mycobacteriales</taxon>
        <taxon>Nocardiaceae</taxon>
        <taxon>Antrihabitans</taxon>
    </lineage>
</organism>
<dbReference type="SUPFAM" id="SSF141868">
    <property type="entry name" value="EAL domain-like"/>
    <property type="match status" value="1"/>
</dbReference>
<evidence type="ECO:0000313" key="6">
    <source>
        <dbReference type="Proteomes" id="UP001609176"/>
    </source>
</evidence>
<dbReference type="InterPro" id="IPR050706">
    <property type="entry name" value="Cyclic-di-GMP_PDE-like"/>
</dbReference>
<dbReference type="SMART" id="SM00052">
    <property type="entry name" value="EAL"/>
    <property type="match status" value="1"/>
</dbReference>
<dbReference type="CDD" id="cd01948">
    <property type="entry name" value="EAL"/>
    <property type="match status" value="1"/>
</dbReference>
<dbReference type="PANTHER" id="PTHR33121:SF70">
    <property type="entry name" value="SIGNALING PROTEIN YKOW"/>
    <property type="match status" value="1"/>
</dbReference>
<protein>
    <submittedName>
        <fullName evidence="3">EAL domain-containing protein</fullName>
    </submittedName>
</protein>
<dbReference type="InterPro" id="IPR001633">
    <property type="entry name" value="EAL_dom"/>
</dbReference>
<dbReference type="EMBL" id="JBIMSO010000032">
    <property type="protein sequence ID" value="MFH5207968.1"/>
    <property type="molecule type" value="Genomic_DNA"/>
</dbReference>
<dbReference type="Proteomes" id="UP001609219">
    <property type="component" value="Unassembled WGS sequence"/>
</dbReference>
<dbReference type="RefSeq" id="WP_395113404.1">
    <property type="nucleotide sequence ID" value="NZ_JBIMSN010000052.1"/>
</dbReference>
<dbReference type="Proteomes" id="UP001609175">
    <property type="component" value="Unassembled WGS sequence"/>
</dbReference>
<dbReference type="PANTHER" id="PTHR33121">
    <property type="entry name" value="CYCLIC DI-GMP PHOSPHODIESTERASE PDEF"/>
    <property type="match status" value="1"/>
</dbReference>
<evidence type="ECO:0000313" key="5">
    <source>
        <dbReference type="Proteomes" id="UP001609175"/>
    </source>
</evidence>
<evidence type="ECO:0000313" key="4">
    <source>
        <dbReference type="EMBL" id="MFH5241781.1"/>
    </source>
</evidence>
<evidence type="ECO:0000259" key="1">
    <source>
        <dbReference type="PROSITE" id="PS50883"/>
    </source>
</evidence>